<dbReference type="OrthoDB" id="10540565at2759"/>
<name>A0A7J6KLQ0_PERCH</name>
<dbReference type="Proteomes" id="UP000591131">
    <property type="component" value="Unassembled WGS sequence"/>
</dbReference>
<proteinExistence type="predicted"/>
<feature type="non-terminal residue" evidence="1">
    <location>
        <position position="1"/>
    </location>
</feature>
<reference evidence="1 2" key="1">
    <citation type="submission" date="2020-04" db="EMBL/GenBank/DDBJ databases">
        <title>Perkinsus chesapeaki whole genome sequence.</title>
        <authorList>
            <person name="Bogema D.R."/>
        </authorList>
    </citation>
    <scope>NUCLEOTIDE SEQUENCE [LARGE SCALE GENOMIC DNA]</scope>
    <source>
        <strain evidence="1">ATCC PRA-425</strain>
    </source>
</reference>
<dbReference type="EMBL" id="JAAPAO010002123">
    <property type="protein sequence ID" value="KAF4648203.1"/>
    <property type="molecule type" value="Genomic_DNA"/>
</dbReference>
<feature type="non-terminal residue" evidence="1">
    <location>
        <position position="360"/>
    </location>
</feature>
<organism evidence="1 2">
    <name type="scientific">Perkinsus chesapeaki</name>
    <name type="common">Clam parasite</name>
    <name type="synonym">Perkinsus andrewsi</name>
    <dbReference type="NCBI Taxonomy" id="330153"/>
    <lineage>
        <taxon>Eukaryota</taxon>
        <taxon>Sar</taxon>
        <taxon>Alveolata</taxon>
        <taxon>Perkinsozoa</taxon>
        <taxon>Perkinsea</taxon>
        <taxon>Perkinsida</taxon>
        <taxon>Perkinsidae</taxon>
        <taxon>Perkinsus</taxon>
    </lineage>
</organism>
<accession>A0A7J6KLQ0</accession>
<keyword evidence="2" id="KW-1185">Reference proteome</keyword>
<gene>
    <name evidence="1" type="ORF">FOL47_003611</name>
</gene>
<evidence type="ECO:0000313" key="2">
    <source>
        <dbReference type="Proteomes" id="UP000591131"/>
    </source>
</evidence>
<evidence type="ECO:0000313" key="1">
    <source>
        <dbReference type="EMBL" id="KAF4648203.1"/>
    </source>
</evidence>
<protein>
    <submittedName>
        <fullName evidence="1">Uncharacterized protein</fullName>
    </submittedName>
</protein>
<dbReference type="AlphaFoldDB" id="A0A7J6KLQ0"/>
<sequence length="360" mass="39236">LGNGVDGPCCDTSCLVDSGANISLIDASVVTYLLDNYVVSTSAVSTLDNPLKVTYGNNSSTLTSTILSVPCDLRQSAAEEPIYTNLLFLQVDQCHPRVIIGRNMFGHLGIALSSTKGLTISGALSTVIYRDNVSQTDKYSDNCTTSYDMPHLLPCSSVSHSSVHDSRGADAGFLAPSTTALIGEQVASCHRASVEVQPLVSVVQDGDTKRLRCDINPIGNATVWPYRAAPRKRTPTDNQIIHQKLCAMESDGKVRRVQDSDLSIVCEPILIDKLDLPGGESQLRTAPVSDDELSTRYRLVIDTRPLNSLQLSSDENGNFVFLPSGEVPKDSKLRDEFSYKQYQRNAFHLLDNIPKEHLGY</sequence>
<comment type="caution">
    <text evidence="1">The sequence shown here is derived from an EMBL/GenBank/DDBJ whole genome shotgun (WGS) entry which is preliminary data.</text>
</comment>